<evidence type="ECO:0000256" key="1">
    <source>
        <dbReference type="SAM" id="MobiDB-lite"/>
    </source>
</evidence>
<accession>K4I3U0</accession>
<dbReference type="Proteomes" id="UP000007005">
    <property type="component" value="Segment"/>
</dbReference>
<keyword evidence="3" id="KW-1185">Reference proteome</keyword>
<feature type="region of interest" description="Disordered" evidence="1">
    <location>
        <begin position="26"/>
        <end position="51"/>
    </location>
</feature>
<dbReference type="KEGG" id="vg:14295947"/>
<reference evidence="2 3" key="1">
    <citation type="submission" date="2012-06" db="EMBL/GenBank/DDBJ databases">
        <title>Bacteriophages quickly and effectively reduce contamination of various foods with Salmonella.</title>
        <authorList>
            <person name="Woolston J."/>
            <person name="Parks A.R."/>
            <person name="Hanna L.F."/>
            <person name="Charbonneau D."/>
            <person name="Sulakvelidze A."/>
        </authorList>
    </citation>
    <scope>NUCLEOTIDE SEQUENCE [LARGE SCALE GENOMIC DNA]</scope>
    <source>
        <strain evidence="2">SKML-39</strain>
    </source>
</reference>
<dbReference type="RefSeq" id="YP_007236295.1">
    <property type="nucleotide sequence ID" value="NC_019910.1"/>
</dbReference>
<name>K4I3U0_9CAUD</name>
<sequence>MPVVTGSNPVEATKFAIIAEIPDASGGQGEDWHMGTDGKGVLPPGIGWPEW</sequence>
<organism evidence="2 3">
    <name type="scientific">Salmonella phage SKML-39</name>
    <dbReference type="NCBI Taxonomy" id="1204528"/>
    <lineage>
        <taxon>Viruses</taxon>
        <taxon>Duplodnaviria</taxon>
        <taxon>Heunggongvirae</taxon>
        <taxon>Uroviricota</taxon>
        <taxon>Caudoviricetes</taxon>
        <taxon>Pantevenvirales</taxon>
        <taxon>Ackermannviridae</taxon>
        <taxon>Aglimvirinae</taxon>
        <taxon>Agtrevirus</taxon>
        <taxon>Agtrevirus SKML39</taxon>
    </lineage>
</organism>
<evidence type="ECO:0000313" key="3">
    <source>
        <dbReference type="Proteomes" id="UP000007005"/>
    </source>
</evidence>
<protein>
    <submittedName>
        <fullName evidence="2">Uncharacterized protein</fullName>
    </submittedName>
</protein>
<dbReference type="EMBL" id="JX181829">
    <property type="protein sequence ID" value="AFU64543.1"/>
    <property type="molecule type" value="Genomic_DNA"/>
</dbReference>
<dbReference type="GeneID" id="14295947"/>
<proteinExistence type="predicted"/>
<evidence type="ECO:0000313" key="2">
    <source>
        <dbReference type="EMBL" id="AFU64543.1"/>
    </source>
</evidence>